<dbReference type="STRING" id="7719.ENSCINP00000027815"/>
<keyword evidence="3" id="KW-0648">Protein biosynthesis</keyword>
<sequence>MYSAKPHFEYNSTNVQLPDVMYKASSMVTICDNTGDNNVTQELTSLKQRQSDLLRGLDDMIERVNKMKSMVTTTTNKGNNAEFRDIVIHACPSQPPLSLKYLIKMLRQRFKVLVKVHGHSSVTNHMTSFLTNEETTNRNHYDIIITLIWKSAPDDPITHLHPSSSPIVGESNLARLVGRMLGYYDNTPTSFLIITTTDVIYDACDVINNIGSTKKQRQDALQTLGGVLNNNQWFMGK</sequence>
<evidence type="ECO:0000259" key="4">
    <source>
        <dbReference type="Pfam" id="PF18569"/>
    </source>
</evidence>
<dbReference type="InterPro" id="IPR041503">
    <property type="entry name" value="AIMP2_thioredoxin"/>
</dbReference>
<keyword evidence="6" id="KW-1185">Reference proteome</keyword>
<evidence type="ECO:0000313" key="5">
    <source>
        <dbReference type="Ensembl" id="ENSCINP00000027815.2"/>
    </source>
</evidence>
<dbReference type="PANTHER" id="PTHR13438">
    <property type="entry name" value="AMINOACYL TRNA SYNTHASE COMPLEX-INTERACTING MULTIFUNCTIONAL PROTEIN"/>
    <property type="match status" value="1"/>
</dbReference>
<dbReference type="Ensembl" id="ENSCINT00000028061.2">
    <property type="protein sequence ID" value="ENSCINP00000027815.2"/>
    <property type="gene ID" value="ENSCING00000015854.2"/>
</dbReference>
<keyword evidence="2" id="KW-0963">Cytoplasm</keyword>
<comment type="subcellular location">
    <subcellularLocation>
        <location evidence="1">Cytoplasm</location>
    </subcellularLocation>
</comment>
<dbReference type="GO" id="GO:0006412">
    <property type="term" value="P:translation"/>
    <property type="evidence" value="ECO:0007669"/>
    <property type="project" value="UniProtKB-KW"/>
</dbReference>
<accession>F6ZJE6</accession>
<dbReference type="OMA" id="LCQHYRV"/>
<evidence type="ECO:0000256" key="1">
    <source>
        <dbReference type="ARBA" id="ARBA00004496"/>
    </source>
</evidence>
<dbReference type="Gene3D" id="1.20.1050.130">
    <property type="match status" value="1"/>
</dbReference>
<evidence type="ECO:0000313" key="6">
    <source>
        <dbReference type="Proteomes" id="UP000008144"/>
    </source>
</evidence>
<dbReference type="HOGENOM" id="CLU_966295_0_0_1"/>
<protein>
    <recommendedName>
        <fullName evidence="4">AIMP2 thioredoxin-like domain-containing protein</fullName>
    </recommendedName>
</protein>
<dbReference type="Proteomes" id="UP000008144">
    <property type="component" value="Unassembled WGS sequence"/>
</dbReference>
<dbReference type="PANTHER" id="PTHR13438:SF2">
    <property type="entry name" value="AMINOACYL TRNA SYNTHASE COMPLEX-INTERACTING MULTIFUNCTIONAL PROTEIN 2"/>
    <property type="match status" value="1"/>
</dbReference>
<dbReference type="AlphaFoldDB" id="F6ZJE6"/>
<dbReference type="FunCoup" id="F6ZJE6">
    <property type="interactions" value="185"/>
</dbReference>
<reference evidence="5" key="2">
    <citation type="submission" date="2025-08" db="UniProtKB">
        <authorList>
            <consortium name="Ensembl"/>
        </authorList>
    </citation>
    <scope>IDENTIFICATION</scope>
</reference>
<feature type="domain" description="AIMP2 thioredoxin-like" evidence="4">
    <location>
        <begin position="82"/>
        <end position="167"/>
    </location>
</feature>
<dbReference type="InParanoid" id="F6ZJE6"/>
<reference evidence="5" key="3">
    <citation type="submission" date="2025-09" db="UniProtKB">
        <authorList>
            <consortium name="Ensembl"/>
        </authorList>
    </citation>
    <scope>IDENTIFICATION</scope>
</reference>
<name>F6ZJE6_CIOIN</name>
<dbReference type="GO" id="GO:0005737">
    <property type="term" value="C:cytoplasm"/>
    <property type="evidence" value="ECO:0007669"/>
    <property type="project" value="UniProtKB-SubCell"/>
</dbReference>
<organism evidence="5 6">
    <name type="scientific">Ciona intestinalis</name>
    <name type="common">Transparent sea squirt</name>
    <name type="synonym">Ascidia intestinalis</name>
    <dbReference type="NCBI Taxonomy" id="7719"/>
    <lineage>
        <taxon>Eukaryota</taxon>
        <taxon>Metazoa</taxon>
        <taxon>Chordata</taxon>
        <taxon>Tunicata</taxon>
        <taxon>Ascidiacea</taxon>
        <taxon>Phlebobranchia</taxon>
        <taxon>Cionidae</taxon>
        <taxon>Ciona</taxon>
    </lineage>
</organism>
<dbReference type="GO" id="GO:0017101">
    <property type="term" value="C:aminoacyl-tRNA synthetase multienzyme complex"/>
    <property type="evidence" value="ECO:0000318"/>
    <property type="project" value="GO_Central"/>
</dbReference>
<reference evidence="6" key="1">
    <citation type="journal article" date="2002" name="Science">
        <title>The draft genome of Ciona intestinalis: insights into chordate and vertebrate origins.</title>
        <authorList>
            <person name="Dehal P."/>
            <person name="Satou Y."/>
            <person name="Campbell R.K."/>
            <person name="Chapman J."/>
            <person name="Degnan B."/>
            <person name="De Tomaso A."/>
            <person name="Davidson B."/>
            <person name="Di Gregorio A."/>
            <person name="Gelpke M."/>
            <person name="Goodstein D.M."/>
            <person name="Harafuji N."/>
            <person name="Hastings K.E."/>
            <person name="Ho I."/>
            <person name="Hotta K."/>
            <person name="Huang W."/>
            <person name="Kawashima T."/>
            <person name="Lemaire P."/>
            <person name="Martinez D."/>
            <person name="Meinertzhagen I.A."/>
            <person name="Necula S."/>
            <person name="Nonaka M."/>
            <person name="Putnam N."/>
            <person name="Rash S."/>
            <person name="Saiga H."/>
            <person name="Satake M."/>
            <person name="Terry A."/>
            <person name="Yamada L."/>
            <person name="Wang H.G."/>
            <person name="Awazu S."/>
            <person name="Azumi K."/>
            <person name="Boore J."/>
            <person name="Branno M."/>
            <person name="Chin-Bow S."/>
            <person name="DeSantis R."/>
            <person name="Doyle S."/>
            <person name="Francino P."/>
            <person name="Keys D.N."/>
            <person name="Haga S."/>
            <person name="Hayashi H."/>
            <person name="Hino K."/>
            <person name="Imai K.S."/>
            <person name="Inaba K."/>
            <person name="Kano S."/>
            <person name="Kobayashi K."/>
            <person name="Kobayashi M."/>
            <person name="Lee B.I."/>
            <person name="Makabe K.W."/>
            <person name="Manohar C."/>
            <person name="Matassi G."/>
            <person name="Medina M."/>
            <person name="Mochizuki Y."/>
            <person name="Mount S."/>
            <person name="Morishita T."/>
            <person name="Miura S."/>
            <person name="Nakayama A."/>
            <person name="Nishizaka S."/>
            <person name="Nomoto H."/>
            <person name="Ohta F."/>
            <person name="Oishi K."/>
            <person name="Rigoutsos I."/>
            <person name="Sano M."/>
            <person name="Sasaki A."/>
            <person name="Sasakura Y."/>
            <person name="Shoguchi E."/>
            <person name="Shin-i T."/>
            <person name="Spagnuolo A."/>
            <person name="Stainier D."/>
            <person name="Suzuki M.M."/>
            <person name="Tassy O."/>
            <person name="Takatori N."/>
            <person name="Tokuoka M."/>
            <person name="Yagi K."/>
            <person name="Yoshizaki F."/>
            <person name="Wada S."/>
            <person name="Zhang C."/>
            <person name="Hyatt P.D."/>
            <person name="Larimer F."/>
            <person name="Detter C."/>
            <person name="Doggett N."/>
            <person name="Glavina T."/>
            <person name="Hawkins T."/>
            <person name="Richardson P."/>
            <person name="Lucas S."/>
            <person name="Kohara Y."/>
            <person name="Levine M."/>
            <person name="Satoh N."/>
            <person name="Rokhsar D.S."/>
        </authorList>
    </citation>
    <scope>NUCLEOTIDE SEQUENCE [LARGE SCALE GENOMIC DNA]</scope>
</reference>
<proteinExistence type="predicted"/>
<evidence type="ECO:0000256" key="3">
    <source>
        <dbReference type="ARBA" id="ARBA00022917"/>
    </source>
</evidence>
<evidence type="ECO:0000256" key="2">
    <source>
        <dbReference type="ARBA" id="ARBA00022490"/>
    </source>
</evidence>
<dbReference type="Pfam" id="PF18569">
    <property type="entry name" value="Thioredoxin_16"/>
    <property type="match status" value="1"/>
</dbReference>
<dbReference type="InterPro" id="IPR042360">
    <property type="entry name" value="AIMP2"/>
</dbReference>
<dbReference type="GeneTree" id="ENSGT00390000015826"/>